<dbReference type="EMBL" id="GL573278">
    <property type="protein sequence ID" value="ELR02241.1"/>
    <property type="molecule type" value="Genomic_DNA"/>
</dbReference>
<evidence type="ECO:0000313" key="2">
    <source>
        <dbReference type="EMBL" id="ELR02241.1"/>
    </source>
</evidence>
<dbReference type="VEuPathDB" id="FungiDB:GMDG_05314"/>
<accession>L8FRB7</accession>
<protein>
    <submittedName>
        <fullName evidence="2">Uncharacterized protein</fullName>
    </submittedName>
</protein>
<sequence>MSAVESKGKVGAATAAPTPATPTPATPTPSQAIPPDDEDMPDAEPVVTELRETLCVKLPDTYSGNCRELEVLYTHFNDDKFPTNESYALWTSSYLRGEAL</sequence>
<feature type="region of interest" description="Disordered" evidence="1">
    <location>
        <begin position="1"/>
        <end position="46"/>
    </location>
</feature>
<dbReference type="HOGENOM" id="CLU_2307223_0_0_1"/>
<keyword evidence="3" id="KW-1185">Reference proteome</keyword>
<evidence type="ECO:0000256" key="1">
    <source>
        <dbReference type="SAM" id="MobiDB-lite"/>
    </source>
</evidence>
<dbReference type="InParanoid" id="L8FRB7"/>
<evidence type="ECO:0000313" key="3">
    <source>
        <dbReference type="Proteomes" id="UP000011064"/>
    </source>
</evidence>
<dbReference type="Proteomes" id="UP000011064">
    <property type="component" value="Unassembled WGS sequence"/>
</dbReference>
<proteinExistence type="predicted"/>
<gene>
    <name evidence="2" type="ORF">GMDG_05314</name>
</gene>
<reference evidence="3" key="1">
    <citation type="submission" date="2010-09" db="EMBL/GenBank/DDBJ databases">
        <title>The genome sequence of Geomyces destructans 20631-21.</title>
        <authorList>
            <consortium name="The Broad Institute Genome Sequencing Platform"/>
            <person name="Cuomo C.A."/>
            <person name="Blehert D.S."/>
            <person name="Lorch J.M."/>
            <person name="Young S.K."/>
            <person name="Zeng Q."/>
            <person name="Gargeya S."/>
            <person name="Fitzgerald M."/>
            <person name="Haas B."/>
            <person name="Abouelleil A."/>
            <person name="Alvarado L."/>
            <person name="Arachchi H.M."/>
            <person name="Berlin A."/>
            <person name="Brown A."/>
            <person name="Chapman S.B."/>
            <person name="Chen Z."/>
            <person name="Dunbar C."/>
            <person name="Freedman E."/>
            <person name="Gearin G."/>
            <person name="Gellesch M."/>
            <person name="Goldberg J."/>
            <person name="Griggs A."/>
            <person name="Gujja S."/>
            <person name="Heiman D."/>
            <person name="Howarth C."/>
            <person name="Larson L."/>
            <person name="Lui A."/>
            <person name="MacDonald P.J.P."/>
            <person name="Montmayeur A."/>
            <person name="Murphy C."/>
            <person name="Neiman D."/>
            <person name="Pearson M."/>
            <person name="Priest M."/>
            <person name="Roberts A."/>
            <person name="Saif S."/>
            <person name="Shea T."/>
            <person name="Shenoy N."/>
            <person name="Sisk P."/>
            <person name="Stolte C."/>
            <person name="Sykes S."/>
            <person name="Wortman J."/>
            <person name="Nusbaum C."/>
            <person name="Birren B."/>
        </authorList>
    </citation>
    <scope>NUCLEOTIDE SEQUENCE [LARGE SCALE GENOMIC DNA]</scope>
    <source>
        <strain evidence="3">ATCC MYA-4855 / 20631-21</strain>
    </source>
</reference>
<name>L8FRB7_PSED2</name>
<dbReference type="AlphaFoldDB" id="L8FRB7"/>
<dbReference type="STRING" id="658429.L8FRB7"/>
<organism evidence="2 3">
    <name type="scientific">Pseudogymnoascus destructans (strain ATCC MYA-4855 / 20631-21)</name>
    <name type="common">Bat white-nose syndrome fungus</name>
    <name type="synonym">Geomyces destructans</name>
    <dbReference type="NCBI Taxonomy" id="658429"/>
    <lineage>
        <taxon>Eukaryota</taxon>
        <taxon>Fungi</taxon>
        <taxon>Dikarya</taxon>
        <taxon>Ascomycota</taxon>
        <taxon>Pezizomycotina</taxon>
        <taxon>Leotiomycetes</taxon>
        <taxon>Thelebolales</taxon>
        <taxon>Thelebolaceae</taxon>
        <taxon>Pseudogymnoascus</taxon>
    </lineage>
</organism>